<feature type="transmembrane region" description="Helical" evidence="1">
    <location>
        <begin position="282"/>
        <end position="300"/>
    </location>
</feature>
<evidence type="ECO:0000259" key="2">
    <source>
        <dbReference type="Pfam" id="PF02517"/>
    </source>
</evidence>
<name>U2TP51_9ACTN</name>
<accession>U2TP51</accession>
<feature type="transmembrane region" description="Helical" evidence="1">
    <location>
        <begin position="117"/>
        <end position="136"/>
    </location>
</feature>
<protein>
    <submittedName>
        <fullName evidence="3">CAAX protease self-immunity</fullName>
    </submittedName>
</protein>
<keyword evidence="1" id="KW-0472">Membrane</keyword>
<feature type="domain" description="CAAX prenyl protease 2/Lysostaphin resistance protein A-like" evidence="2">
    <location>
        <begin position="187"/>
        <end position="295"/>
    </location>
</feature>
<dbReference type="InterPro" id="IPR003675">
    <property type="entry name" value="Rce1/LyrA-like_dom"/>
</dbReference>
<dbReference type="Pfam" id="PF02517">
    <property type="entry name" value="Rce1-like"/>
    <property type="match status" value="1"/>
</dbReference>
<feature type="transmembrane region" description="Helical" evidence="1">
    <location>
        <begin position="156"/>
        <end position="176"/>
    </location>
</feature>
<feature type="transmembrane region" description="Helical" evidence="1">
    <location>
        <begin position="320"/>
        <end position="341"/>
    </location>
</feature>
<keyword evidence="3" id="KW-0378">Hydrolase</keyword>
<feature type="transmembrane region" description="Helical" evidence="1">
    <location>
        <begin position="188"/>
        <end position="213"/>
    </location>
</feature>
<keyword evidence="4" id="KW-1185">Reference proteome</keyword>
<dbReference type="AlphaFoldDB" id="U2TP51"/>
<dbReference type="GO" id="GO:0004175">
    <property type="term" value="F:endopeptidase activity"/>
    <property type="evidence" value="ECO:0007669"/>
    <property type="project" value="UniProtKB-ARBA"/>
</dbReference>
<proteinExistence type="predicted"/>
<evidence type="ECO:0000256" key="1">
    <source>
        <dbReference type="SAM" id="Phobius"/>
    </source>
</evidence>
<gene>
    <name evidence="3" type="ORF">HMPREF1316_1798</name>
</gene>
<dbReference type="Proteomes" id="UP000016638">
    <property type="component" value="Unassembled WGS sequence"/>
</dbReference>
<sequence length="358" mass="39273">MPQQTMAYQAPVPLQQNQQVPCQQAYWQPQQAYQQPIPQAQSCQQAAYPQPYQQAPGPYQAYQPVYQQQVPVAIPIAPRKPRSGWGRLIGGLLLGFVAYLGGALVGLLISWATGADYLLTIEVSCAVVASLCCLMLGGRQLLTWDRATFRECFSRLWWMFIPILFFVQLMLISSLAEGSTLDPNWPLNILYLLVFTTAVGLFEEALFRGLLLHGLLARMGTNQRGVIGALVISSLLFGMAHISPGNVDFGDGLQVAQAILKICQAGLLGFVFAAFSARQNRIYGVGLMHALTDFLIMFVPDALMGPMVETSYVSDGSDGGVIIVMYLVYIALYLPAAIMAWRSLKGSPQPLRGAFYHA</sequence>
<dbReference type="SUPFAM" id="SSF81995">
    <property type="entry name" value="beta-sandwich domain of Sec23/24"/>
    <property type="match status" value="1"/>
</dbReference>
<keyword evidence="1" id="KW-1133">Transmembrane helix</keyword>
<feature type="transmembrane region" description="Helical" evidence="1">
    <location>
        <begin position="225"/>
        <end position="243"/>
    </location>
</feature>
<evidence type="ECO:0000313" key="4">
    <source>
        <dbReference type="Proteomes" id="UP000016638"/>
    </source>
</evidence>
<organism evidence="3 4">
    <name type="scientific">Olsenella profusa F0195</name>
    <dbReference type="NCBI Taxonomy" id="1125712"/>
    <lineage>
        <taxon>Bacteria</taxon>
        <taxon>Bacillati</taxon>
        <taxon>Actinomycetota</taxon>
        <taxon>Coriobacteriia</taxon>
        <taxon>Coriobacteriales</taxon>
        <taxon>Atopobiaceae</taxon>
        <taxon>Olsenella</taxon>
    </lineage>
</organism>
<feature type="transmembrane region" description="Helical" evidence="1">
    <location>
        <begin position="255"/>
        <end position="275"/>
    </location>
</feature>
<keyword evidence="1" id="KW-0812">Transmembrane</keyword>
<dbReference type="eggNOG" id="COG1266">
    <property type="taxonomic scope" value="Bacteria"/>
</dbReference>
<keyword evidence="3" id="KW-0645">Protease</keyword>
<dbReference type="GO" id="GO:0006508">
    <property type="term" value="P:proteolysis"/>
    <property type="evidence" value="ECO:0007669"/>
    <property type="project" value="UniProtKB-KW"/>
</dbReference>
<comment type="caution">
    <text evidence="3">The sequence shown here is derived from an EMBL/GenBank/DDBJ whole genome shotgun (WGS) entry which is preliminary data.</text>
</comment>
<dbReference type="GO" id="GO:0080120">
    <property type="term" value="P:CAAX-box protein maturation"/>
    <property type="evidence" value="ECO:0007669"/>
    <property type="project" value="UniProtKB-ARBA"/>
</dbReference>
<feature type="transmembrane region" description="Helical" evidence="1">
    <location>
        <begin position="88"/>
        <end position="111"/>
    </location>
</feature>
<dbReference type="STRING" id="1125712.HMPREF1316_1798"/>
<evidence type="ECO:0000313" key="3">
    <source>
        <dbReference type="EMBL" id="ERL07913.1"/>
    </source>
</evidence>
<dbReference type="EMBL" id="AWEZ01000050">
    <property type="protein sequence ID" value="ERL07913.1"/>
    <property type="molecule type" value="Genomic_DNA"/>
</dbReference>
<dbReference type="PATRIC" id="fig|1125712.3.peg.1510"/>
<reference evidence="3 4" key="1">
    <citation type="submission" date="2013-08" db="EMBL/GenBank/DDBJ databases">
        <authorList>
            <person name="Durkin A.S."/>
            <person name="Haft D.R."/>
            <person name="McCorrison J."/>
            <person name="Torralba M."/>
            <person name="Gillis M."/>
            <person name="Haft D.H."/>
            <person name="Methe B."/>
            <person name="Sutton G."/>
            <person name="Nelson K.E."/>
        </authorList>
    </citation>
    <scope>NUCLEOTIDE SEQUENCE [LARGE SCALE GENOMIC DNA]</scope>
    <source>
        <strain evidence="3 4">F0195</strain>
    </source>
</reference>
<dbReference type="RefSeq" id="WP_021726423.1">
    <property type="nucleotide sequence ID" value="NZ_AWEZ01000050.1"/>
</dbReference>